<dbReference type="SUPFAM" id="SSF53167">
    <property type="entry name" value="Purine and uridine phosphorylases"/>
    <property type="match status" value="1"/>
</dbReference>
<feature type="chain" id="PRO_5047404746" description="AAA+ ATPase domain-containing protein" evidence="1">
    <location>
        <begin position="26"/>
        <end position="950"/>
    </location>
</feature>
<sequence>MTFTHASYTVAWICALSVELAAAKAVLDELHPTLPQPKSDHNVYTLGSVSGHNVVVACLPAGVYGTTSATAAVSHLMSTYQNVRFGLMVGVGGGVPSNNHDIRLGDVVVSKPTDTSSGVIQYDYGKTLQNGRFHRTGSLNRPPSLLLKVITQMESDYMLGKTSISSIIISSLQKEEVRKQFPRPSKDQLFQSTYDHVSDRPDCATCDQSQLVDRPERVPVAEEPHIHYGLVASGNQVMKDARARDLIAQELNIMCFEMEAAGLVDEIPLLVVRGICDYCDSHKNKEWQPYAAFVAAACAKAMLIQLPQQEQTSDLKQLVPEKRHWMVPFRKNPGFVGREGEIAKVEELFGKIDGPPKGAICGLGGVGKTQIALELAYRLRKRDPTCSVFWIPCTSSASVEQAYVDIAQTIGIQGVKPGDAKEHVKAYLSQANGQKWLLIFDNADNMEMWVAAEGSAGPTELINFLPQSEQGHILFTTRNRKLAVRLASPFVVDVSEPDAETGVKILEKALLRNDLLKNNNETIALLEQLMFLPLAITQAAAYINSNDIELSDYTALLKEQESDIIALLSEDFGDDGRYHEIQNPVATTWLISFQQIQQMNSLAADYLSFMACINPRDIPQSLLPEAASRKKKIEAIGLLKAFSFISEQVTDHALSLHRLVYLSTRNWMRKEQQFSQQIQKTAEHLNQVFPDNNHENQKVWREYLPHALLLVGESHFQKKRERYTRLIQNIGRCLRTDGRYHEAALLFEDIVKLKKRERGDDHPSTLASMADLASTYWNQGRWKEAEELGVQVIEVRSRVLGPEHPDTLTSMNNLMNNLASTYWNQGRWKEAEELEVQVMEVRSRVLGPEHPDTLTSMANLAYTLCSQENIREAVVLMEKCVRLRDIVLGPSHPDTINAARSLEEWKETKMIDPMETSRKIVAPLPWWSLKLMEMESFSPLIRILCNQQLL</sequence>
<comment type="caution">
    <text evidence="3">The sequence shown here is derived from an EMBL/GenBank/DDBJ whole genome shotgun (WGS) entry which is preliminary data.</text>
</comment>
<reference evidence="3 4" key="1">
    <citation type="submission" date="2024-07" db="EMBL/GenBank/DDBJ databases">
        <title>Section-level genome sequencing and comparative genomics of Aspergillus sections Usti and Cavernicolus.</title>
        <authorList>
            <consortium name="Lawrence Berkeley National Laboratory"/>
            <person name="Nybo J.L."/>
            <person name="Vesth T.C."/>
            <person name="Theobald S."/>
            <person name="Frisvad J.C."/>
            <person name="Larsen T.O."/>
            <person name="Kjaerboelling I."/>
            <person name="Rothschild-Mancinelli K."/>
            <person name="Lyhne E.K."/>
            <person name="Kogle M.E."/>
            <person name="Barry K."/>
            <person name="Clum A."/>
            <person name="Na H."/>
            <person name="Ledsgaard L."/>
            <person name="Lin J."/>
            <person name="Lipzen A."/>
            <person name="Kuo A."/>
            <person name="Riley R."/>
            <person name="Mondo S."/>
            <person name="Labutti K."/>
            <person name="Haridas S."/>
            <person name="Pangalinan J."/>
            <person name="Salamov A.A."/>
            <person name="Simmons B.A."/>
            <person name="Magnuson J.K."/>
            <person name="Chen J."/>
            <person name="Drula E."/>
            <person name="Henrissat B."/>
            <person name="Wiebenga A."/>
            <person name="Lubbers R.J."/>
            <person name="Gomes A.C."/>
            <person name="Makela M.R."/>
            <person name="Stajich J."/>
            <person name="Grigoriev I.V."/>
            <person name="Mortensen U.H."/>
            <person name="De Vries R.P."/>
            <person name="Baker S.E."/>
            <person name="Andersen M.R."/>
        </authorList>
    </citation>
    <scope>NUCLEOTIDE SEQUENCE [LARGE SCALE GENOMIC DNA]</scope>
    <source>
        <strain evidence="3 4">CBS 588.65</strain>
    </source>
</reference>
<dbReference type="InterPro" id="IPR035994">
    <property type="entry name" value="Nucleoside_phosphorylase_sf"/>
</dbReference>
<dbReference type="InterPro" id="IPR000845">
    <property type="entry name" value="Nucleoside_phosphorylase_d"/>
</dbReference>
<dbReference type="EMBL" id="JBFXLT010000018">
    <property type="protein sequence ID" value="KAL2817370.1"/>
    <property type="molecule type" value="Genomic_DNA"/>
</dbReference>
<dbReference type="InterPro" id="IPR027417">
    <property type="entry name" value="P-loop_NTPase"/>
</dbReference>
<keyword evidence="1" id="KW-0732">Signal</keyword>
<evidence type="ECO:0000256" key="1">
    <source>
        <dbReference type="SAM" id="SignalP"/>
    </source>
</evidence>
<dbReference type="PANTHER" id="PTHR46082">
    <property type="entry name" value="ATP/GTP-BINDING PROTEIN-RELATED"/>
    <property type="match status" value="1"/>
</dbReference>
<dbReference type="Pfam" id="PF01048">
    <property type="entry name" value="PNP_UDP_1"/>
    <property type="match status" value="1"/>
</dbReference>
<dbReference type="SMART" id="SM00382">
    <property type="entry name" value="AAA"/>
    <property type="match status" value="1"/>
</dbReference>
<dbReference type="Gene3D" id="1.25.40.10">
    <property type="entry name" value="Tetratricopeptide repeat domain"/>
    <property type="match status" value="1"/>
</dbReference>
<dbReference type="Gene3D" id="3.40.50.1580">
    <property type="entry name" value="Nucleoside phosphorylase domain"/>
    <property type="match status" value="1"/>
</dbReference>
<protein>
    <recommendedName>
        <fullName evidence="2">AAA+ ATPase domain-containing protein</fullName>
    </recommendedName>
</protein>
<dbReference type="PANTHER" id="PTHR46082:SF11">
    <property type="entry name" value="AAA+ ATPASE DOMAIN-CONTAINING PROTEIN-RELATED"/>
    <property type="match status" value="1"/>
</dbReference>
<dbReference type="SUPFAM" id="SSF52540">
    <property type="entry name" value="P-loop containing nucleoside triphosphate hydrolases"/>
    <property type="match status" value="1"/>
</dbReference>
<dbReference type="Pfam" id="PF13401">
    <property type="entry name" value="AAA_22"/>
    <property type="match status" value="1"/>
</dbReference>
<keyword evidence="4" id="KW-1185">Reference proteome</keyword>
<feature type="signal peptide" evidence="1">
    <location>
        <begin position="1"/>
        <end position="25"/>
    </location>
</feature>
<organism evidence="3 4">
    <name type="scientific">Aspergillus granulosus</name>
    <dbReference type="NCBI Taxonomy" id="176169"/>
    <lineage>
        <taxon>Eukaryota</taxon>
        <taxon>Fungi</taxon>
        <taxon>Dikarya</taxon>
        <taxon>Ascomycota</taxon>
        <taxon>Pezizomycotina</taxon>
        <taxon>Eurotiomycetes</taxon>
        <taxon>Eurotiomycetidae</taxon>
        <taxon>Eurotiales</taxon>
        <taxon>Aspergillaceae</taxon>
        <taxon>Aspergillus</taxon>
        <taxon>Aspergillus subgen. Nidulantes</taxon>
    </lineage>
</organism>
<evidence type="ECO:0000259" key="2">
    <source>
        <dbReference type="SMART" id="SM00382"/>
    </source>
</evidence>
<dbReference type="InterPro" id="IPR049945">
    <property type="entry name" value="AAA_22"/>
</dbReference>
<dbReference type="InterPro" id="IPR003593">
    <property type="entry name" value="AAA+_ATPase"/>
</dbReference>
<dbReference type="Gene3D" id="3.40.50.300">
    <property type="entry name" value="P-loop containing nucleotide triphosphate hydrolases"/>
    <property type="match status" value="1"/>
</dbReference>
<evidence type="ECO:0000313" key="4">
    <source>
        <dbReference type="Proteomes" id="UP001610334"/>
    </source>
</evidence>
<feature type="domain" description="AAA+ ATPase" evidence="2">
    <location>
        <begin position="354"/>
        <end position="498"/>
    </location>
</feature>
<dbReference type="Proteomes" id="UP001610334">
    <property type="component" value="Unassembled WGS sequence"/>
</dbReference>
<dbReference type="Pfam" id="PF13424">
    <property type="entry name" value="TPR_12"/>
    <property type="match status" value="1"/>
</dbReference>
<gene>
    <name evidence="3" type="ORF">BJX63DRAFT_419631</name>
</gene>
<proteinExistence type="predicted"/>
<accession>A0ABR4HPF9</accession>
<dbReference type="SUPFAM" id="SSF48452">
    <property type="entry name" value="TPR-like"/>
    <property type="match status" value="1"/>
</dbReference>
<name>A0ABR4HPF9_9EURO</name>
<evidence type="ECO:0000313" key="3">
    <source>
        <dbReference type="EMBL" id="KAL2817370.1"/>
    </source>
</evidence>
<dbReference type="InterPro" id="IPR053137">
    <property type="entry name" value="NLR-like"/>
</dbReference>
<dbReference type="InterPro" id="IPR011990">
    <property type="entry name" value="TPR-like_helical_dom_sf"/>
</dbReference>
<dbReference type="Pfam" id="PF13374">
    <property type="entry name" value="TPR_10"/>
    <property type="match status" value="2"/>
</dbReference>